<organism evidence="3 4">
    <name type="scientific">Aquibacillus rhizosphaerae</name>
    <dbReference type="NCBI Taxonomy" id="3051431"/>
    <lineage>
        <taxon>Bacteria</taxon>
        <taxon>Bacillati</taxon>
        <taxon>Bacillota</taxon>
        <taxon>Bacilli</taxon>
        <taxon>Bacillales</taxon>
        <taxon>Bacillaceae</taxon>
        <taxon>Aquibacillus</taxon>
    </lineage>
</organism>
<dbReference type="PRINTS" id="PR00080">
    <property type="entry name" value="SDRFAMILY"/>
</dbReference>
<dbReference type="Pfam" id="PF00106">
    <property type="entry name" value="adh_short"/>
    <property type="match status" value="1"/>
</dbReference>
<name>A0ABT7L7E8_9BACI</name>
<dbReference type="InterPro" id="IPR036291">
    <property type="entry name" value="NAD(P)-bd_dom_sf"/>
</dbReference>
<keyword evidence="1 3" id="KW-0560">Oxidoreductase</keyword>
<dbReference type="Gene3D" id="3.40.50.720">
    <property type="entry name" value="NAD(P)-binding Rossmann-like Domain"/>
    <property type="match status" value="1"/>
</dbReference>
<dbReference type="GO" id="GO:0016491">
    <property type="term" value="F:oxidoreductase activity"/>
    <property type="evidence" value="ECO:0007669"/>
    <property type="project" value="UniProtKB-KW"/>
</dbReference>
<evidence type="ECO:0000256" key="1">
    <source>
        <dbReference type="ARBA" id="ARBA00023002"/>
    </source>
</evidence>
<dbReference type="PRINTS" id="PR00081">
    <property type="entry name" value="GDHRDH"/>
</dbReference>
<dbReference type="PANTHER" id="PTHR43157">
    <property type="entry name" value="PHOSPHATIDYLINOSITOL-GLYCAN BIOSYNTHESIS CLASS F PROTEIN-RELATED"/>
    <property type="match status" value="1"/>
</dbReference>
<dbReference type="EC" id="1.-.-.-" evidence="3"/>
<evidence type="ECO:0000313" key="3">
    <source>
        <dbReference type="EMBL" id="MDL4841787.1"/>
    </source>
</evidence>
<comment type="caution">
    <text evidence="3">The sequence shown here is derived from an EMBL/GenBank/DDBJ whole genome shotgun (WGS) entry which is preliminary data.</text>
</comment>
<dbReference type="Proteomes" id="UP001235343">
    <property type="component" value="Unassembled WGS sequence"/>
</dbReference>
<dbReference type="CDD" id="cd05327">
    <property type="entry name" value="retinol-DH_like_SDR_c_like"/>
    <property type="match status" value="1"/>
</dbReference>
<dbReference type="InterPro" id="IPR002347">
    <property type="entry name" value="SDR_fam"/>
</dbReference>
<dbReference type="PANTHER" id="PTHR43157:SF31">
    <property type="entry name" value="PHOSPHATIDYLINOSITOL-GLYCAN BIOSYNTHESIS CLASS F PROTEIN"/>
    <property type="match status" value="1"/>
</dbReference>
<dbReference type="RefSeq" id="WP_285933069.1">
    <property type="nucleotide sequence ID" value="NZ_JASTZU010000048.1"/>
</dbReference>
<accession>A0ABT7L7E8</accession>
<comment type="similarity">
    <text evidence="2">Belongs to the short-chain dehydrogenases/reductases (SDR) family.</text>
</comment>
<gene>
    <name evidence="3" type="ORF">QQS35_15205</name>
</gene>
<sequence>MDRNSVVIVTGANSGMGLATSMALARTGATVVMLCRSEKRGKLALDEVKRESGNDSVMLMVCDLGSHKSIADFCLEFKKRYQRLDVLINNAGVVIPGRHQTLDGYELQFGVNHLGHFLLTNMLLEVLIASAPARIINVASGAHKIGKIHFKDVNLSENYTVWRAYAQAKLANILFTYQLAEKLEGTGVTANCLHPGAVATNMGINRKTGFGTYITKLLKPFFQTSAEGAATTIYLATSNDVNGVTGKYFYKKRPIDSSKKSYDKNSAKKIWDLSEDMTGVQRFNNI</sequence>
<reference evidence="3 4" key="1">
    <citation type="submission" date="2023-06" db="EMBL/GenBank/DDBJ databases">
        <title>Aquibacillus rhizosphaerae LR5S19.</title>
        <authorList>
            <person name="Sun J.-Q."/>
        </authorList>
    </citation>
    <scope>NUCLEOTIDE SEQUENCE [LARGE SCALE GENOMIC DNA]</scope>
    <source>
        <strain evidence="3 4">LR5S19</strain>
    </source>
</reference>
<dbReference type="SUPFAM" id="SSF51735">
    <property type="entry name" value="NAD(P)-binding Rossmann-fold domains"/>
    <property type="match status" value="1"/>
</dbReference>
<evidence type="ECO:0000313" key="4">
    <source>
        <dbReference type="Proteomes" id="UP001235343"/>
    </source>
</evidence>
<evidence type="ECO:0000256" key="2">
    <source>
        <dbReference type="RuleBase" id="RU000363"/>
    </source>
</evidence>
<dbReference type="EMBL" id="JASTZU010000048">
    <property type="protein sequence ID" value="MDL4841787.1"/>
    <property type="molecule type" value="Genomic_DNA"/>
</dbReference>
<keyword evidence="4" id="KW-1185">Reference proteome</keyword>
<protein>
    <submittedName>
        <fullName evidence="3">SDR family oxidoreductase</fullName>
        <ecNumber evidence="3">1.-.-.-</ecNumber>
    </submittedName>
</protein>
<proteinExistence type="inferred from homology"/>